<dbReference type="Gramene" id="PRQ18464">
    <property type="protein sequence ID" value="PRQ18464"/>
    <property type="gene ID" value="RchiOBHm_Chr7g0206311"/>
</dbReference>
<dbReference type="Pfam" id="PF08731">
    <property type="entry name" value="AFT"/>
    <property type="match status" value="1"/>
</dbReference>
<dbReference type="AlphaFoldDB" id="A0A2P6P953"/>
<dbReference type="OMA" id="RRENIFA"/>
<keyword evidence="3" id="KW-1185">Reference proteome</keyword>
<evidence type="ECO:0000256" key="1">
    <source>
        <dbReference type="SAM" id="MobiDB-lite"/>
    </source>
</evidence>
<dbReference type="EMBL" id="PDCK01000045">
    <property type="protein sequence ID" value="PRQ18464.1"/>
    <property type="molecule type" value="Genomic_DNA"/>
</dbReference>
<comment type="caution">
    <text evidence="2">The sequence shown here is derived from an EMBL/GenBank/DDBJ whole genome shotgun (WGS) entry which is preliminary data.</text>
</comment>
<dbReference type="PANTHER" id="PTHR31569:SF4">
    <property type="entry name" value="SWIM-TYPE DOMAIN-CONTAINING PROTEIN"/>
    <property type="match status" value="1"/>
</dbReference>
<evidence type="ECO:0000313" key="3">
    <source>
        <dbReference type="Proteomes" id="UP000238479"/>
    </source>
</evidence>
<organism evidence="2 3">
    <name type="scientific">Rosa chinensis</name>
    <name type="common">China rose</name>
    <dbReference type="NCBI Taxonomy" id="74649"/>
    <lineage>
        <taxon>Eukaryota</taxon>
        <taxon>Viridiplantae</taxon>
        <taxon>Streptophyta</taxon>
        <taxon>Embryophyta</taxon>
        <taxon>Tracheophyta</taxon>
        <taxon>Spermatophyta</taxon>
        <taxon>Magnoliopsida</taxon>
        <taxon>eudicotyledons</taxon>
        <taxon>Gunneridae</taxon>
        <taxon>Pentapetalae</taxon>
        <taxon>rosids</taxon>
        <taxon>fabids</taxon>
        <taxon>Rosales</taxon>
        <taxon>Rosaceae</taxon>
        <taxon>Rosoideae</taxon>
        <taxon>Rosoideae incertae sedis</taxon>
        <taxon>Rosa</taxon>
    </lineage>
</organism>
<protein>
    <submittedName>
        <fullName evidence="2">Putative transcription factor FAR family</fullName>
    </submittedName>
</protein>
<dbReference type="GO" id="GO:0010106">
    <property type="term" value="P:cellular response to iron ion starvation"/>
    <property type="evidence" value="ECO:0007669"/>
    <property type="project" value="InterPro"/>
</dbReference>
<gene>
    <name evidence="2" type="ORF">RchiOBHm_Chr7g0206311</name>
</gene>
<name>A0A2P6P953_ROSCH</name>
<sequence length="804" mass="91190">MEVDKAAGIGCSDVGSTFALDHTSQFTTTEIFKSRKDLIEWVSRVGRSNGFNIVTLNSDVGKGNRRATITLGCERSGKYGRRTPKKGKKKNCGRPQGKKKCGCPFKLKGRKLETNDDWELKVVEGIHNHAAWYSKADISVSSRLPSEDKLRGRDVFKDDISESGSEMQSLMIKLSKYNYIEQHRSCPQTKTILDFFLTHLSSFKLLRAFARVLEVECISKQEGNHDGAILMIFGRTSTDIPFFVGIVFLSSNQKESYVWALRTLQGLMVTSGNTMPDIIVLITTEVALMEAVEVVFSRTKLLLCAWAFPSFVEFAYEEVFDLKEELDYFLKRLDVLISSPTAANFELQLLQLHNDFSRYPAVLEYVTHTWLNPHKEKLVAAWTNVFMHFGVANSLRENTKLQEILGNLIENLTVPVKNQILKLEESFEEIHAGLELQETKINASLESCLTVNADELRLPEFKELCGAISVTALHLVLQQMMLVNIVDGDLCHCAIRNTHGLPCAHELAKYKKGDRPIPLDCIDPYWMKLDTKPLGKNVECGVEESMKLHKLFMEMDTSDPSSPPLPKIGGSAQCNTPTVHFKEERQSEVYHMPLKYVGTCPAVLTPYIVDIKDVAADGHCGFRAIASLLGNTDEDGWMTVRRDLMEELELKSAQYAQLYRLESLGKRVIELSKSLDCFDRVCYDTNHWMTMPEMGHIIATRYNVVLMHLSSVQSLTFLPLRTLPSSFSSLREISVGFVNGHFVQVHLKPGHPMPPIARDWERYHEHERTFPEEWSTLYSARLDHFKALQPEAYSKVDKEVIKID</sequence>
<dbReference type="CDD" id="cd22744">
    <property type="entry name" value="OTU"/>
    <property type="match status" value="1"/>
</dbReference>
<dbReference type="Proteomes" id="UP000238479">
    <property type="component" value="Chromosome 7"/>
</dbReference>
<feature type="region of interest" description="Disordered" evidence="1">
    <location>
        <begin position="77"/>
        <end position="99"/>
    </location>
</feature>
<dbReference type="GO" id="GO:0000981">
    <property type="term" value="F:DNA-binding transcription factor activity, RNA polymerase II-specific"/>
    <property type="evidence" value="ECO:0007669"/>
    <property type="project" value="InterPro"/>
</dbReference>
<dbReference type="Gene3D" id="3.90.70.80">
    <property type="match status" value="1"/>
</dbReference>
<dbReference type="GO" id="GO:0045944">
    <property type="term" value="P:positive regulation of transcription by RNA polymerase II"/>
    <property type="evidence" value="ECO:0007669"/>
    <property type="project" value="InterPro"/>
</dbReference>
<feature type="compositionally biased region" description="Basic residues" evidence="1">
    <location>
        <begin position="78"/>
        <end position="99"/>
    </location>
</feature>
<dbReference type="InterPro" id="IPR014842">
    <property type="entry name" value="AFT"/>
</dbReference>
<proteinExistence type="predicted"/>
<dbReference type="InterPro" id="IPR052579">
    <property type="entry name" value="Zinc_finger_SWIM"/>
</dbReference>
<dbReference type="OrthoDB" id="1915076at2759"/>
<dbReference type="PANTHER" id="PTHR31569">
    <property type="entry name" value="SWIM-TYPE DOMAIN-CONTAINING PROTEIN"/>
    <property type="match status" value="1"/>
</dbReference>
<reference evidence="2 3" key="1">
    <citation type="journal article" date="2018" name="Nat. Genet.">
        <title>The Rosa genome provides new insights in the design of modern roses.</title>
        <authorList>
            <person name="Bendahmane M."/>
        </authorList>
    </citation>
    <scope>NUCLEOTIDE SEQUENCE [LARGE SCALE GENOMIC DNA]</scope>
    <source>
        <strain evidence="3">cv. Old Blush</strain>
    </source>
</reference>
<evidence type="ECO:0000313" key="2">
    <source>
        <dbReference type="EMBL" id="PRQ18464.1"/>
    </source>
</evidence>
<accession>A0A2P6P953</accession>